<organism evidence="2 3">
    <name type="scientific">Motiliproteus coralliicola</name>
    <dbReference type="NCBI Taxonomy" id="2283196"/>
    <lineage>
        <taxon>Bacteria</taxon>
        <taxon>Pseudomonadati</taxon>
        <taxon>Pseudomonadota</taxon>
        <taxon>Gammaproteobacteria</taxon>
        <taxon>Oceanospirillales</taxon>
        <taxon>Oceanospirillaceae</taxon>
        <taxon>Motiliproteus</taxon>
    </lineage>
</organism>
<reference evidence="2 3" key="1">
    <citation type="submission" date="2018-07" db="EMBL/GenBank/DDBJ databases">
        <title>Motiliproteus coralliicola sp. nov., a bacterium isolated from Coral.</title>
        <authorList>
            <person name="Wang G."/>
        </authorList>
    </citation>
    <scope>NUCLEOTIDE SEQUENCE [LARGE SCALE GENOMIC DNA]</scope>
    <source>
        <strain evidence="2 3">C34</strain>
    </source>
</reference>
<evidence type="ECO:0000256" key="1">
    <source>
        <dbReference type="SAM" id="MobiDB-lite"/>
    </source>
</evidence>
<dbReference type="Proteomes" id="UP000253769">
    <property type="component" value="Unassembled WGS sequence"/>
</dbReference>
<accession>A0A369WP13</accession>
<comment type="caution">
    <text evidence="2">The sequence shown here is derived from an EMBL/GenBank/DDBJ whole genome shotgun (WGS) entry which is preliminary data.</text>
</comment>
<dbReference type="AlphaFoldDB" id="A0A369WP13"/>
<name>A0A369WP13_9GAMM</name>
<evidence type="ECO:0000313" key="3">
    <source>
        <dbReference type="Proteomes" id="UP000253769"/>
    </source>
</evidence>
<gene>
    <name evidence="2" type="ORF">DV711_07020</name>
</gene>
<sequence>MKCMFENMKLYFKESKAAFVVDTHECTHSSNTADIKGGIEEYLYQVVYSGSNQTVLLLTHEREKEVSVEVVNWTGFNSFWIGSFYDDAAYKFFYKLKTKGTKANQESKGSDPIEKGLNNKKEP</sequence>
<feature type="compositionally biased region" description="Basic and acidic residues" evidence="1">
    <location>
        <begin position="108"/>
        <end position="123"/>
    </location>
</feature>
<proteinExistence type="predicted"/>
<keyword evidence="3" id="KW-1185">Reference proteome</keyword>
<evidence type="ECO:0000313" key="2">
    <source>
        <dbReference type="EMBL" id="RDE22354.1"/>
    </source>
</evidence>
<protein>
    <submittedName>
        <fullName evidence="2">Uncharacterized protein</fullName>
    </submittedName>
</protein>
<dbReference type="EMBL" id="QQOH01000002">
    <property type="protein sequence ID" value="RDE22354.1"/>
    <property type="molecule type" value="Genomic_DNA"/>
</dbReference>
<feature type="region of interest" description="Disordered" evidence="1">
    <location>
        <begin position="100"/>
        <end position="123"/>
    </location>
</feature>